<dbReference type="Gene3D" id="1.20.1280.50">
    <property type="match status" value="1"/>
</dbReference>
<organism evidence="3 4">
    <name type="scientific">Folsomia candida</name>
    <name type="common">Springtail</name>
    <dbReference type="NCBI Taxonomy" id="158441"/>
    <lineage>
        <taxon>Eukaryota</taxon>
        <taxon>Metazoa</taxon>
        <taxon>Ecdysozoa</taxon>
        <taxon>Arthropoda</taxon>
        <taxon>Hexapoda</taxon>
        <taxon>Collembola</taxon>
        <taxon>Entomobryomorpha</taxon>
        <taxon>Isotomoidea</taxon>
        <taxon>Isotomidae</taxon>
        <taxon>Proisotominae</taxon>
        <taxon>Folsomia</taxon>
    </lineage>
</organism>
<dbReference type="Pfam" id="PF00646">
    <property type="entry name" value="F-box"/>
    <property type="match status" value="1"/>
</dbReference>
<evidence type="ECO:0000313" key="3">
    <source>
        <dbReference type="EMBL" id="OXA58416.1"/>
    </source>
</evidence>
<accession>A0A226EPB8</accession>
<dbReference type="SMART" id="SM00256">
    <property type="entry name" value="FBOX"/>
    <property type="match status" value="1"/>
</dbReference>
<dbReference type="Proteomes" id="UP000198287">
    <property type="component" value="Unassembled WGS sequence"/>
</dbReference>
<protein>
    <recommendedName>
        <fullName evidence="2">F-box domain-containing protein</fullName>
    </recommendedName>
</protein>
<keyword evidence="4" id="KW-1185">Reference proteome</keyword>
<evidence type="ECO:0000313" key="4">
    <source>
        <dbReference type="Proteomes" id="UP000198287"/>
    </source>
</evidence>
<dbReference type="EMBL" id="LNIX01000003">
    <property type="protein sequence ID" value="OXA58416.1"/>
    <property type="molecule type" value="Genomic_DNA"/>
</dbReference>
<dbReference type="InterPro" id="IPR032675">
    <property type="entry name" value="LRR_dom_sf"/>
</dbReference>
<dbReference type="InterPro" id="IPR036047">
    <property type="entry name" value="F-box-like_dom_sf"/>
</dbReference>
<dbReference type="AlphaFoldDB" id="A0A226EPB8"/>
<feature type="region of interest" description="Disordered" evidence="1">
    <location>
        <begin position="1"/>
        <end position="35"/>
    </location>
</feature>
<dbReference type="PROSITE" id="PS50181">
    <property type="entry name" value="FBOX"/>
    <property type="match status" value="1"/>
</dbReference>
<dbReference type="InterPro" id="IPR001810">
    <property type="entry name" value="F-box_dom"/>
</dbReference>
<sequence length="695" mass="78635">MAPEPSSTTTTTRIKTPPETGPTDEPPSSSSKITARKETALTLNMIPNEILEKIMAFCDLRTYKSMRQVCRRFQQVCDTKEALFNFNVAIHPNQLPHLPDLVALTQSLPWSNLFLDHFQLEEILGNDSTLNTNLEKLSLVLKSRNQRPGFGLKSINCPLRMDFVGSACNFCTMRPFLFNCWETLESIAVLRMTEIRSKLLPAVLENGVHFPKLSYLHVAFDLSIEYTGDALSVLLNLTPNLKILKLLFPDQDEHPMTKESFEISVLTPLLNYLKNRRQTSIKSTTTTTKFPTKPQQFLKYESPKRELLAKSLCINFSCEGDKASIPFTFGALEKLLSYSKSSPTCPTGIDLRLENVPFLALPTKRKLVQAQQTDPDILDRLNYTVKSIVGTIQDLKLSTMEIERDSFHSSCRHFMPPEAKFSIIVYLPTMNKIYLTCPAQLLPTDVQSITIVSENKKASLLLSISDEDNQWGEDKNKCFIEDLLDHRPGLHELKILTINDKKSDGAFLTQESPNFKHIGTFYNFPNLKILHLDFWGRKNEDFFELYDALPLLEELVLHKCYNLSDQSIVGVGGGGEKNKSTMLQLKYLNHLVLNGFLQITDVSFVKVFSKLPLKTLQVWDDQDKLDKLITIQGIQAISSPTSKCCATLEHLKINKPYKASLIDVKQTLMNCRALKNAEILIETGPGASTKNIVYI</sequence>
<dbReference type="SUPFAM" id="SSF81383">
    <property type="entry name" value="F-box domain"/>
    <property type="match status" value="1"/>
</dbReference>
<dbReference type="CDD" id="cd09917">
    <property type="entry name" value="F-box_SF"/>
    <property type="match status" value="1"/>
</dbReference>
<evidence type="ECO:0000259" key="2">
    <source>
        <dbReference type="PROSITE" id="PS50181"/>
    </source>
</evidence>
<dbReference type="Gene3D" id="3.80.10.10">
    <property type="entry name" value="Ribonuclease Inhibitor"/>
    <property type="match status" value="1"/>
</dbReference>
<evidence type="ECO:0000256" key="1">
    <source>
        <dbReference type="SAM" id="MobiDB-lite"/>
    </source>
</evidence>
<reference evidence="3 4" key="1">
    <citation type="submission" date="2015-12" db="EMBL/GenBank/DDBJ databases">
        <title>The genome of Folsomia candida.</title>
        <authorList>
            <person name="Faddeeva A."/>
            <person name="Derks M.F."/>
            <person name="Anvar Y."/>
            <person name="Smit S."/>
            <person name="Van Straalen N."/>
            <person name="Roelofs D."/>
        </authorList>
    </citation>
    <scope>NUCLEOTIDE SEQUENCE [LARGE SCALE GENOMIC DNA]</scope>
    <source>
        <strain evidence="3 4">VU population</strain>
        <tissue evidence="3">Whole body</tissue>
    </source>
</reference>
<name>A0A226EPB8_FOLCA</name>
<feature type="domain" description="F-box" evidence="2">
    <location>
        <begin position="40"/>
        <end position="87"/>
    </location>
</feature>
<comment type="caution">
    <text evidence="3">The sequence shown here is derived from an EMBL/GenBank/DDBJ whole genome shotgun (WGS) entry which is preliminary data.</text>
</comment>
<gene>
    <name evidence="3" type="ORF">Fcan01_06822</name>
</gene>
<proteinExistence type="predicted"/>
<dbReference type="SUPFAM" id="SSF52047">
    <property type="entry name" value="RNI-like"/>
    <property type="match status" value="1"/>
</dbReference>
<feature type="compositionally biased region" description="Low complexity" evidence="1">
    <location>
        <begin position="1"/>
        <end position="31"/>
    </location>
</feature>